<protein>
    <submittedName>
        <fullName evidence="1">Uncharacterized protein</fullName>
    </submittedName>
</protein>
<name>A0A5J4P464_9ZZZZ</name>
<comment type="caution">
    <text evidence="1">The sequence shown here is derived from an EMBL/GenBank/DDBJ whole genome shotgun (WGS) entry which is preliminary data.</text>
</comment>
<feature type="non-terminal residue" evidence="1">
    <location>
        <position position="1"/>
    </location>
</feature>
<evidence type="ECO:0000313" key="1">
    <source>
        <dbReference type="EMBL" id="KAA6304012.1"/>
    </source>
</evidence>
<sequence length="131" mass="15076">VKDVGIVFIIIAKTSAIEVCRSDSRKSTVHHHYLGMMKSSVIQIYLCTSFHQFVNDIKRSFRRKRYIRFGRKQNFYMNAAVNGSIQFFFYRPDRQKIGIDYLHGFLCGMYGADVCMAYESGGYLGSTVTSI</sequence>
<organism evidence="1">
    <name type="scientific">termite gut metagenome</name>
    <dbReference type="NCBI Taxonomy" id="433724"/>
    <lineage>
        <taxon>unclassified sequences</taxon>
        <taxon>metagenomes</taxon>
        <taxon>organismal metagenomes</taxon>
    </lineage>
</organism>
<dbReference type="AlphaFoldDB" id="A0A5J4P464"/>
<gene>
    <name evidence="1" type="ORF">EZS27_044344</name>
</gene>
<dbReference type="EMBL" id="SNRY01011864">
    <property type="protein sequence ID" value="KAA6304012.1"/>
    <property type="molecule type" value="Genomic_DNA"/>
</dbReference>
<proteinExistence type="predicted"/>
<accession>A0A5J4P464</accession>
<reference evidence="1" key="1">
    <citation type="submission" date="2019-03" db="EMBL/GenBank/DDBJ databases">
        <title>Single cell metagenomics reveals metabolic interactions within the superorganism composed of flagellate Streblomastix strix and complex community of Bacteroidetes bacteria on its surface.</title>
        <authorList>
            <person name="Treitli S.C."/>
            <person name="Kolisko M."/>
            <person name="Husnik F."/>
            <person name="Keeling P."/>
            <person name="Hampl V."/>
        </authorList>
    </citation>
    <scope>NUCLEOTIDE SEQUENCE</scope>
    <source>
        <strain evidence="1">STM</strain>
    </source>
</reference>